<accession>A0AA39WHU0</accession>
<dbReference type="EMBL" id="JAULSR010000006">
    <property type="protein sequence ID" value="KAK0615662.1"/>
    <property type="molecule type" value="Genomic_DNA"/>
</dbReference>
<gene>
    <name evidence="1" type="ORF">B0T17DRAFT_510245</name>
</gene>
<comment type="caution">
    <text evidence="1">The sequence shown here is derived from an EMBL/GenBank/DDBJ whole genome shotgun (WGS) entry which is preliminary data.</text>
</comment>
<evidence type="ECO:0000313" key="1">
    <source>
        <dbReference type="EMBL" id="KAK0615662.1"/>
    </source>
</evidence>
<name>A0AA39WHU0_9PEZI</name>
<protein>
    <submittedName>
        <fullName evidence="1">Uncharacterized protein</fullName>
    </submittedName>
</protein>
<dbReference type="Proteomes" id="UP001174934">
    <property type="component" value="Unassembled WGS sequence"/>
</dbReference>
<reference evidence="1" key="1">
    <citation type="submission" date="2023-06" db="EMBL/GenBank/DDBJ databases">
        <title>Genome-scale phylogeny and comparative genomics of the fungal order Sordariales.</title>
        <authorList>
            <consortium name="Lawrence Berkeley National Laboratory"/>
            <person name="Hensen N."/>
            <person name="Bonometti L."/>
            <person name="Westerberg I."/>
            <person name="Brannstrom I.O."/>
            <person name="Guillou S."/>
            <person name="Cros-Aarteil S."/>
            <person name="Calhoun S."/>
            <person name="Haridas S."/>
            <person name="Kuo A."/>
            <person name="Mondo S."/>
            <person name="Pangilinan J."/>
            <person name="Riley R."/>
            <person name="LaButti K."/>
            <person name="Andreopoulos B."/>
            <person name="Lipzen A."/>
            <person name="Chen C."/>
            <person name="Yanf M."/>
            <person name="Daum C."/>
            <person name="Ng V."/>
            <person name="Clum A."/>
            <person name="Steindorff A."/>
            <person name="Ohm R."/>
            <person name="Martin F."/>
            <person name="Silar P."/>
            <person name="Natvig D."/>
            <person name="Lalanne C."/>
            <person name="Gautier V."/>
            <person name="Ament-velasquez S.L."/>
            <person name="Kruys A."/>
            <person name="Hutchinson M.I."/>
            <person name="Powell A.J."/>
            <person name="Barry K."/>
            <person name="Miller A.N."/>
            <person name="Grigoriev I.V."/>
            <person name="Debuchy R."/>
            <person name="Gladieux P."/>
            <person name="Thoren M.H."/>
            <person name="Johannesson H."/>
        </authorList>
    </citation>
    <scope>NUCLEOTIDE SEQUENCE</scope>
    <source>
        <strain evidence="1">SMH3391-2</strain>
    </source>
</reference>
<evidence type="ECO:0000313" key="2">
    <source>
        <dbReference type="Proteomes" id="UP001174934"/>
    </source>
</evidence>
<organism evidence="1 2">
    <name type="scientific">Bombardia bombarda</name>
    <dbReference type="NCBI Taxonomy" id="252184"/>
    <lineage>
        <taxon>Eukaryota</taxon>
        <taxon>Fungi</taxon>
        <taxon>Dikarya</taxon>
        <taxon>Ascomycota</taxon>
        <taxon>Pezizomycotina</taxon>
        <taxon>Sordariomycetes</taxon>
        <taxon>Sordariomycetidae</taxon>
        <taxon>Sordariales</taxon>
        <taxon>Lasiosphaeriaceae</taxon>
        <taxon>Bombardia</taxon>
    </lineage>
</organism>
<dbReference type="AlphaFoldDB" id="A0AA39WHU0"/>
<keyword evidence="2" id="KW-1185">Reference proteome</keyword>
<sequence length="178" mass="20151">MDWHAFINPFLSEEDDEHFTFDYESNDHCQALVQLGQNAFKKIDLDGVARWDELLQHPIFGNTTVSPLQSGFIVLLLPRPKPVLDGKETLYYKNLSNLPIAEETWARIRESFPLHKAICKTLENGAKSSSTYLHIQGDSKCYDMYTASMGSAVDDKTNLAISSTHFTETKLTVAKHNI</sequence>
<proteinExistence type="predicted"/>